<gene>
    <name evidence="2" type="ORF">GCM10007173_34880</name>
</gene>
<protein>
    <submittedName>
        <fullName evidence="2">Uncharacterized protein</fullName>
    </submittedName>
</protein>
<sequence length="62" mass="6993">MIIHCPYCAEEHNHPWTENDQGSPKAHSSAPCRNRTIEGINGAGYFIELPQTEKPDEKDTVK</sequence>
<keyword evidence="3" id="KW-1185">Reference proteome</keyword>
<proteinExistence type="predicted"/>
<dbReference type="EMBL" id="BMKX01000012">
    <property type="protein sequence ID" value="GGJ72883.1"/>
    <property type="molecule type" value="Genomic_DNA"/>
</dbReference>
<evidence type="ECO:0000313" key="2">
    <source>
        <dbReference type="EMBL" id="GGJ72883.1"/>
    </source>
</evidence>
<name>A0ABQ2DV30_9MICC</name>
<reference evidence="3" key="1">
    <citation type="journal article" date="2019" name="Int. J. Syst. Evol. Microbiol.">
        <title>The Global Catalogue of Microorganisms (GCM) 10K type strain sequencing project: providing services to taxonomists for standard genome sequencing and annotation.</title>
        <authorList>
            <consortium name="The Broad Institute Genomics Platform"/>
            <consortium name="The Broad Institute Genome Sequencing Center for Infectious Disease"/>
            <person name="Wu L."/>
            <person name="Ma J."/>
        </authorList>
    </citation>
    <scope>NUCLEOTIDE SEQUENCE [LARGE SCALE GENOMIC DNA]</scope>
    <source>
        <strain evidence="3">CGMCC 1.3685</strain>
    </source>
</reference>
<evidence type="ECO:0000313" key="3">
    <source>
        <dbReference type="Proteomes" id="UP000606115"/>
    </source>
</evidence>
<organism evidence="2 3">
    <name type="scientific">Glutamicibacter ardleyensis</name>
    <dbReference type="NCBI Taxonomy" id="225894"/>
    <lineage>
        <taxon>Bacteria</taxon>
        <taxon>Bacillati</taxon>
        <taxon>Actinomycetota</taxon>
        <taxon>Actinomycetes</taxon>
        <taxon>Micrococcales</taxon>
        <taxon>Micrococcaceae</taxon>
        <taxon>Glutamicibacter</taxon>
    </lineage>
</organism>
<comment type="caution">
    <text evidence="2">The sequence shown here is derived from an EMBL/GenBank/DDBJ whole genome shotgun (WGS) entry which is preliminary data.</text>
</comment>
<evidence type="ECO:0000256" key="1">
    <source>
        <dbReference type="SAM" id="MobiDB-lite"/>
    </source>
</evidence>
<feature type="region of interest" description="Disordered" evidence="1">
    <location>
        <begin position="13"/>
        <end position="34"/>
    </location>
</feature>
<accession>A0ABQ2DV30</accession>
<dbReference type="Proteomes" id="UP000606115">
    <property type="component" value="Unassembled WGS sequence"/>
</dbReference>